<dbReference type="AlphaFoldDB" id="A0A0H1BT71"/>
<sequence>MSFTEMYMTGHTTECGSLPSIGSSAQNAGHEEGDADFVNLLQEPKEAETVRSTFGEGAYQNYIEMLRSARVAMASKEAKLAAKKASLKNSTIRKWLLKLKLAYTG</sequence>
<accession>A0A0H1BT71</accession>
<evidence type="ECO:0000313" key="2">
    <source>
        <dbReference type="Proteomes" id="UP000053573"/>
    </source>
</evidence>
<gene>
    <name evidence="1" type="ORF">EMPG_12634</name>
</gene>
<evidence type="ECO:0000313" key="1">
    <source>
        <dbReference type="EMBL" id="KLJ12291.1"/>
    </source>
</evidence>
<dbReference type="EMBL" id="LDEV01001030">
    <property type="protein sequence ID" value="KLJ12291.1"/>
    <property type="molecule type" value="Genomic_DNA"/>
</dbReference>
<name>A0A0H1BT71_9EURO</name>
<dbReference type="OrthoDB" id="4172622at2759"/>
<comment type="caution">
    <text evidence="1">The sequence shown here is derived from an EMBL/GenBank/DDBJ whole genome shotgun (WGS) entry which is preliminary data.</text>
</comment>
<organism evidence="1 2">
    <name type="scientific">Blastomyces silverae</name>
    <dbReference type="NCBI Taxonomy" id="2060906"/>
    <lineage>
        <taxon>Eukaryota</taxon>
        <taxon>Fungi</taxon>
        <taxon>Dikarya</taxon>
        <taxon>Ascomycota</taxon>
        <taxon>Pezizomycotina</taxon>
        <taxon>Eurotiomycetes</taxon>
        <taxon>Eurotiomycetidae</taxon>
        <taxon>Onygenales</taxon>
        <taxon>Ajellomycetaceae</taxon>
        <taxon>Blastomyces</taxon>
    </lineage>
</organism>
<dbReference type="Proteomes" id="UP000053573">
    <property type="component" value="Unassembled WGS sequence"/>
</dbReference>
<proteinExistence type="predicted"/>
<protein>
    <submittedName>
        <fullName evidence="1">Uncharacterized protein</fullName>
    </submittedName>
</protein>
<reference evidence="2" key="1">
    <citation type="journal article" date="2015" name="PLoS Genet.">
        <title>The dynamic genome and transcriptome of the human fungal pathogen Blastomyces and close relative Emmonsia.</title>
        <authorList>
            <person name="Munoz J.F."/>
            <person name="Gauthier G.M."/>
            <person name="Desjardins C.A."/>
            <person name="Gallo J.E."/>
            <person name="Holder J."/>
            <person name="Sullivan T.D."/>
            <person name="Marty A.J."/>
            <person name="Carmen J.C."/>
            <person name="Chen Z."/>
            <person name="Ding L."/>
            <person name="Gujja S."/>
            <person name="Magrini V."/>
            <person name="Misas E."/>
            <person name="Mitreva M."/>
            <person name="Priest M."/>
            <person name="Saif S."/>
            <person name="Whiston E.A."/>
            <person name="Young S."/>
            <person name="Zeng Q."/>
            <person name="Goldman W.E."/>
            <person name="Mardis E.R."/>
            <person name="Taylor J.W."/>
            <person name="McEwen J.G."/>
            <person name="Clay O.K."/>
            <person name="Klein B.S."/>
            <person name="Cuomo C.A."/>
        </authorList>
    </citation>
    <scope>NUCLEOTIDE SEQUENCE [LARGE SCALE GENOMIC DNA]</scope>
    <source>
        <strain evidence="2">UAMH 139</strain>
    </source>
</reference>
<keyword evidence="2" id="KW-1185">Reference proteome</keyword>